<dbReference type="AlphaFoldDB" id="A0A061FG50"/>
<dbReference type="Gramene" id="EOY16305">
    <property type="protein sequence ID" value="EOY16305"/>
    <property type="gene ID" value="TCM_035126"/>
</dbReference>
<evidence type="ECO:0000259" key="1">
    <source>
        <dbReference type="Pfam" id="PF17032"/>
    </source>
</evidence>
<dbReference type="KEGG" id="tcc:18592344"/>
<evidence type="ECO:0000313" key="3">
    <source>
        <dbReference type="Proteomes" id="UP000026915"/>
    </source>
</evidence>
<dbReference type="OrthoDB" id="1850117at2759"/>
<dbReference type="PANTHER" id="PTHR36718:SF1">
    <property type="entry name" value="DOUBLE ZINC RIBBON PROTEIN MJ0416"/>
    <property type="match status" value="1"/>
</dbReference>
<dbReference type="eggNOG" id="ENOG502S1AP">
    <property type="taxonomic scope" value="Eukaryota"/>
</dbReference>
<name>A0A061FG50_THECC</name>
<feature type="domain" description="Zinc-ribbon 15" evidence="1">
    <location>
        <begin position="23"/>
        <end position="108"/>
    </location>
</feature>
<dbReference type="PANTHER" id="PTHR36718">
    <property type="entry name" value="OS05G0435400 PROTEIN"/>
    <property type="match status" value="1"/>
</dbReference>
<dbReference type="EMBL" id="CM001886">
    <property type="protein sequence ID" value="EOY16305.1"/>
    <property type="molecule type" value="Genomic_DNA"/>
</dbReference>
<organism evidence="2 3">
    <name type="scientific">Theobroma cacao</name>
    <name type="common">Cacao</name>
    <name type="synonym">Cocoa</name>
    <dbReference type="NCBI Taxonomy" id="3641"/>
    <lineage>
        <taxon>Eukaryota</taxon>
        <taxon>Viridiplantae</taxon>
        <taxon>Streptophyta</taxon>
        <taxon>Embryophyta</taxon>
        <taxon>Tracheophyta</taxon>
        <taxon>Spermatophyta</taxon>
        <taxon>Magnoliopsida</taxon>
        <taxon>eudicotyledons</taxon>
        <taxon>Gunneridae</taxon>
        <taxon>Pentapetalae</taxon>
        <taxon>rosids</taxon>
        <taxon>malvids</taxon>
        <taxon>Malvales</taxon>
        <taxon>Malvaceae</taxon>
        <taxon>Byttnerioideae</taxon>
        <taxon>Theobroma</taxon>
    </lineage>
</organism>
<dbReference type="Pfam" id="PF17032">
    <property type="entry name" value="Zn_ribbon_15"/>
    <property type="match status" value="1"/>
</dbReference>
<reference evidence="2 3" key="1">
    <citation type="journal article" date="2013" name="Genome Biol.">
        <title>The genome sequence of the most widely cultivated cacao type and its use to identify candidate genes regulating pod color.</title>
        <authorList>
            <person name="Motamayor J.C."/>
            <person name="Mockaitis K."/>
            <person name="Schmutz J."/>
            <person name="Haiminen N."/>
            <person name="Iii D.L."/>
            <person name="Cornejo O."/>
            <person name="Findley S.D."/>
            <person name="Zheng P."/>
            <person name="Utro F."/>
            <person name="Royaert S."/>
            <person name="Saski C."/>
            <person name="Jenkins J."/>
            <person name="Podicheti R."/>
            <person name="Zhao M."/>
            <person name="Scheffler B.E."/>
            <person name="Stack J.C."/>
            <person name="Feltus F.A."/>
            <person name="Mustiga G.M."/>
            <person name="Amores F."/>
            <person name="Phillips W."/>
            <person name="Marelli J.P."/>
            <person name="May G.D."/>
            <person name="Shapiro H."/>
            <person name="Ma J."/>
            <person name="Bustamante C.D."/>
            <person name="Schnell R.J."/>
            <person name="Main D."/>
            <person name="Gilbert D."/>
            <person name="Parida L."/>
            <person name="Kuhn D.N."/>
        </authorList>
    </citation>
    <scope>NUCLEOTIDE SEQUENCE [LARGE SCALE GENOMIC DNA]</scope>
    <source>
        <strain evidence="3">cv. Matina 1-6</strain>
    </source>
</reference>
<dbReference type="Gramene" id="Tc08v2_t010670.3">
    <property type="protein sequence ID" value="Tc08v2_p010670.3"/>
    <property type="gene ID" value="Tc08v2_g010670"/>
</dbReference>
<dbReference type="STRING" id="3641.A0A061FG50"/>
<dbReference type="OMA" id="LMHCNNC"/>
<dbReference type="HOGENOM" id="CLU_156123_0_0_1"/>
<protein>
    <recommendedName>
        <fullName evidence="1">Zinc-ribbon 15 domain-containing protein</fullName>
    </recommendedName>
</protein>
<evidence type="ECO:0000313" key="2">
    <source>
        <dbReference type="EMBL" id="EOY16305.1"/>
    </source>
</evidence>
<keyword evidence="3" id="KW-1185">Reference proteome</keyword>
<dbReference type="InterPro" id="IPR053281">
    <property type="entry name" value="Double_zinc_ribbon"/>
</dbReference>
<sequence>MFFFFVGGLEQQVRQVLQSGLGRCINCNSRADLVEYEKVLKLFFVPVWRWPGKDPLMHCNNCNLFFPRDLSYTPPKVDSSSAAVSEALRCRFCDRLVEPEFRFCPFCGSAV</sequence>
<accession>A0A061FG50</accession>
<dbReference type="Proteomes" id="UP000026915">
    <property type="component" value="Chromosome 8"/>
</dbReference>
<gene>
    <name evidence="2" type="ORF">TCM_035126</name>
</gene>
<dbReference type="InParanoid" id="A0A061FG50"/>
<proteinExistence type="predicted"/>
<dbReference type="InterPro" id="IPR031493">
    <property type="entry name" value="Zinc_ribbon_15"/>
</dbReference>